<dbReference type="EMBL" id="SNZW01000011">
    <property type="protein sequence ID" value="TDS18489.1"/>
    <property type="molecule type" value="Genomic_DNA"/>
</dbReference>
<evidence type="ECO:0000313" key="2">
    <source>
        <dbReference type="EMBL" id="TDS18489.1"/>
    </source>
</evidence>
<feature type="transmembrane region" description="Helical" evidence="1">
    <location>
        <begin position="85"/>
        <end position="107"/>
    </location>
</feature>
<feature type="transmembrane region" description="Helical" evidence="1">
    <location>
        <begin position="113"/>
        <end position="132"/>
    </location>
</feature>
<dbReference type="RefSeq" id="WP_133671150.1">
    <property type="nucleotide sequence ID" value="NZ_SNZW01000011.1"/>
</dbReference>
<evidence type="ECO:0000313" key="3">
    <source>
        <dbReference type="Proteomes" id="UP000295274"/>
    </source>
</evidence>
<proteinExistence type="predicted"/>
<reference evidence="2 3" key="1">
    <citation type="submission" date="2019-03" db="EMBL/GenBank/DDBJ databases">
        <title>Genomic Encyclopedia of Type Strains, Phase III (KMG-III): the genomes of soil and plant-associated and newly described type strains.</title>
        <authorList>
            <person name="Whitman W."/>
        </authorList>
    </citation>
    <scope>NUCLEOTIDE SEQUENCE [LARGE SCALE GENOMIC DNA]</scope>
    <source>
        <strain evidence="2 3">CECT 8455</strain>
    </source>
</reference>
<comment type="caution">
    <text evidence="2">The sequence shown here is derived from an EMBL/GenBank/DDBJ whole genome shotgun (WGS) entry which is preliminary data.</text>
</comment>
<dbReference type="AlphaFoldDB" id="A0A4R7DAV5"/>
<accession>A0A4R7DAV5</accession>
<keyword evidence="1" id="KW-0812">Transmembrane</keyword>
<organism evidence="2 3">
    <name type="scientific">Maribacter caenipelagi</name>
    <dbReference type="NCBI Taxonomy" id="1447781"/>
    <lineage>
        <taxon>Bacteria</taxon>
        <taxon>Pseudomonadati</taxon>
        <taxon>Bacteroidota</taxon>
        <taxon>Flavobacteriia</taxon>
        <taxon>Flavobacteriales</taxon>
        <taxon>Flavobacteriaceae</taxon>
        <taxon>Maribacter</taxon>
    </lineage>
</organism>
<protein>
    <submittedName>
        <fullName evidence="2">Uncharacterized protein</fullName>
    </submittedName>
</protein>
<keyword evidence="1" id="KW-1133">Transmembrane helix</keyword>
<feature type="transmembrane region" description="Helical" evidence="1">
    <location>
        <begin position="55"/>
        <end position="73"/>
    </location>
</feature>
<gene>
    <name evidence="2" type="ORF">DFQ03_0192</name>
</gene>
<keyword evidence="1" id="KW-0472">Membrane</keyword>
<name>A0A4R7DAV5_9FLAO</name>
<dbReference type="Proteomes" id="UP000295274">
    <property type="component" value="Unassembled WGS sequence"/>
</dbReference>
<sequence length="138" mass="16277">MNFQILPNKFKSIGLIIFIIGFVIPFTIGFINGLSQPFNSNETSRLTEKLLQPNLLKWLDIVTIFGMLIYMLSKEKIEDDYITKLRLESYQITTIFCLSTIIIFHVINNEMTFYVSYMIYAFMLLYLITFSLKKRFVL</sequence>
<dbReference type="OrthoDB" id="894278at2"/>
<feature type="transmembrane region" description="Helical" evidence="1">
    <location>
        <begin position="12"/>
        <end position="35"/>
    </location>
</feature>
<keyword evidence="3" id="KW-1185">Reference proteome</keyword>
<evidence type="ECO:0000256" key="1">
    <source>
        <dbReference type="SAM" id="Phobius"/>
    </source>
</evidence>